<dbReference type="AlphaFoldDB" id="A0A4U0X1H6"/>
<organism evidence="2 3">
    <name type="scientific">Cryomyces minteri</name>
    <dbReference type="NCBI Taxonomy" id="331657"/>
    <lineage>
        <taxon>Eukaryota</taxon>
        <taxon>Fungi</taxon>
        <taxon>Dikarya</taxon>
        <taxon>Ascomycota</taxon>
        <taxon>Pezizomycotina</taxon>
        <taxon>Dothideomycetes</taxon>
        <taxon>Dothideomycetes incertae sedis</taxon>
        <taxon>Cryomyces</taxon>
    </lineage>
</organism>
<keyword evidence="3" id="KW-1185">Reference proteome</keyword>
<evidence type="ECO:0000313" key="3">
    <source>
        <dbReference type="Proteomes" id="UP000308768"/>
    </source>
</evidence>
<sequence>MATADAPSNTISATLPSPTASAKEFSLLTASSSQLANVPTRSTFFLTVFTTVLVHGSSQSALPASTRSISYGSTVTAFASTKTVYTTIPPPTTVPAPAPALNHGTSSSADGSVNSGRNAYATSVSVTNTLIGPITSYPSEGPPSSSPLPSSSLPTVIPLRSSRDSTQNAPQGYIGPKTSQSDSSSASAPMISTPNVPGITIVPVNPSAATVTMTTTEREKETVTVTVTSG</sequence>
<feature type="compositionally biased region" description="Low complexity" evidence="1">
    <location>
        <begin position="179"/>
        <end position="188"/>
    </location>
</feature>
<evidence type="ECO:0000256" key="1">
    <source>
        <dbReference type="SAM" id="MobiDB-lite"/>
    </source>
</evidence>
<gene>
    <name evidence="2" type="ORF">B0A49_07873</name>
</gene>
<dbReference type="Proteomes" id="UP000308768">
    <property type="component" value="Unassembled WGS sequence"/>
</dbReference>
<feature type="compositionally biased region" description="Polar residues" evidence="1">
    <location>
        <begin position="103"/>
        <end position="114"/>
    </location>
</feature>
<reference evidence="2 3" key="1">
    <citation type="submission" date="2017-03" db="EMBL/GenBank/DDBJ databases">
        <title>Genomes of endolithic fungi from Antarctica.</title>
        <authorList>
            <person name="Coleine C."/>
            <person name="Masonjones S."/>
            <person name="Stajich J.E."/>
        </authorList>
    </citation>
    <scope>NUCLEOTIDE SEQUENCE [LARGE SCALE GENOMIC DNA]</scope>
    <source>
        <strain evidence="2 3">CCFEE 5187</strain>
    </source>
</reference>
<feature type="region of interest" description="Disordered" evidence="1">
    <location>
        <begin position="95"/>
        <end position="114"/>
    </location>
</feature>
<feature type="region of interest" description="Disordered" evidence="1">
    <location>
        <begin position="134"/>
        <end position="192"/>
    </location>
</feature>
<name>A0A4U0X1H6_9PEZI</name>
<proteinExistence type="predicted"/>
<dbReference type="EMBL" id="NAJN01000729">
    <property type="protein sequence ID" value="TKA69457.1"/>
    <property type="molecule type" value="Genomic_DNA"/>
</dbReference>
<accession>A0A4U0X1H6</accession>
<evidence type="ECO:0000313" key="2">
    <source>
        <dbReference type="EMBL" id="TKA69457.1"/>
    </source>
</evidence>
<protein>
    <submittedName>
        <fullName evidence="2">Uncharacterized protein</fullName>
    </submittedName>
</protein>
<comment type="caution">
    <text evidence="2">The sequence shown here is derived from an EMBL/GenBank/DDBJ whole genome shotgun (WGS) entry which is preliminary data.</text>
</comment>